<organism evidence="1 2">
    <name type="scientific">Mariniphaga anaerophila</name>
    <dbReference type="NCBI Taxonomy" id="1484053"/>
    <lineage>
        <taxon>Bacteria</taxon>
        <taxon>Pseudomonadati</taxon>
        <taxon>Bacteroidota</taxon>
        <taxon>Bacteroidia</taxon>
        <taxon>Marinilabiliales</taxon>
        <taxon>Prolixibacteraceae</taxon>
        <taxon>Mariniphaga</taxon>
    </lineage>
</organism>
<evidence type="ECO:0000313" key="2">
    <source>
        <dbReference type="Proteomes" id="UP000184164"/>
    </source>
</evidence>
<dbReference type="AlphaFoldDB" id="A0A1M4WJ09"/>
<dbReference type="Proteomes" id="UP000184164">
    <property type="component" value="Unassembled WGS sequence"/>
</dbReference>
<name>A0A1M4WJ09_9BACT</name>
<dbReference type="PANTHER" id="PTHR36455:SF1">
    <property type="entry name" value="BLR8292 PROTEIN"/>
    <property type="match status" value="1"/>
</dbReference>
<evidence type="ECO:0000313" key="1">
    <source>
        <dbReference type="EMBL" id="SHE81194.1"/>
    </source>
</evidence>
<accession>A0A1M4WJ09</accession>
<reference evidence="1 2" key="1">
    <citation type="submission" date="2016-11" db="EMBL/GenBank/DDBJ databases">
        <authorList>
            <person name="Jaros S."/>
            <person name="Januszkiewicz K."/>
            <person name="Wedrychowicz H."/>
        </authorList>
    </citation>
    <scope>NUCLEOTIDE SEQUENCE [LARGE SCALE GENOMIC DNA]</scope>
    <source>
        <strain evidence="1 2">DSM 26910</strain>
    </source>
</reference>
<dbReference type="InterPro" id="IPR008878">
    <property type="entry name" value="Transposase_IS66_Orf2"/>
</dbReference>
<gene>
    <name evidence="1" type="ORF">SAMN05444274_102461</name>
</gene>
<dbReference type="Pfam" id="PF05717">
    <property type="entry name" value="TnpB_IS66"/>
    <property type="match status" value="1"/>
</dbReference>
<dbReference type="PANTHER" id="PTHR36455">
    <property type="match status" value="1"/>
</dbReference>
<dbReference type="RefSeq" id="WP_072999666.1">
    <property type="nucleotide sequence ID" value="NZ_FQUM01000002.1"/>
</dbReference>
<proteinExistence type="predicted"/>
<protein>
    <submittedName>
        <fullName evidence="1">IS66 Orf2 like protein</fullName>
    </submittedName>
</protein>
<dbReference type="EMBL" id="FQUM01000002">
    <property type="protein sequence ID" value="SHE81194.1"/>
    <property type="molecule type" value="Genomic_DNA"/>
</dbReference>
<keyword evidence="2" id="KW-1185">Reference proteome</keyword>
<dbReference type="STRING" id="1484053.SAMN05444274_102461"/>
<sequence length="123" mass="14107">MFALSSENRFHLYSQPTDMRKSFDGLSGLIQNILARNPCNGDVFIFINKRRDKIKLLHWQGAGFILYYKRLEKGAFELPRYDSSAGSIVLDYAKLVMIIDGLSIENIQKRKRYTSPTGVVNES</sequence>
<dbReference type="OrthoDB" id="4956084at2"/>
<dbReference type="NCBIfam" id="NF033819">
    <property type="entry name" value="IS66_TnpB"/>
    <property type="match status" value="1"/>
</dbReference>